<dbReference type="AlphaFoldDB" id="A0A8C4R6R0"/>
<dbReference type="InterPro" id="IPR050735">
    <property type="entry name" value="Kininogen_Fetuin_HRG"/>
</dbReference>
<dbReference type="PANTHER" id="PTHR13814">
    <property type="entry name" value="FETUIN"/>
    <property type="match status" value="1"/>
</dbReference>
<evidence type="ECO:0000313" key="4">
    <source>
        <dbReference type="Ensembl" id="ENSEBUP00000025031.1"/>
    </source>
</evidence>
<keyword evidence="1" id="KW-1015">Disulfide bond</keyword>
<sequence>MKSLCVPVVLSLVLVLLLHQAPSARADSLSKEQVESAVDEALDKLNKQQVSTRKLALAEEQDIQVSFNVSTSNFTDVDTKTNLDKMIKIFQLVFLPQADETDDEGQTNIKFAVVETECNADDPKDWSDCPISEDKTPIDGQCEVTVLKTEDSLDVGDASCDLTSMGVKTRGRRGWFKKTWRKVKNVGKGVLGGVKAGLSKVVGHFRPPQQPYYPGYPYGGYTGR</sequence>
<dbReference type="GO" id="GO:0005576">
    <property type="term" value="C:extracellular region"/>
    <property type="evidence" value="ECO:0007669"/>
    <property type="project" value="TreeGrafter"/>
</dbReference>
<evidence type="ECO:0000313" key="5">
    <source>
        <dbReference type="Proteomes" id="UP000694388"/>
    </source>
</evidence>
<reference evidence="4" key="2">
    <citation type="submission" date="2025-09" db="UniProtKB">
        <authorList>
            <consortium name="Ensembl"/>
        </authorList>
    </citation>
    <scope>IDENTIFICATION</scope>
</reference>
<dbReference type="Ensembl" id="ENSEBUT00000025607.1">
    <property type="protein sequence ID" value="ENSEBUP00000025031.1"/>
    <property type="gene ID" value="ENSEBUG00000015422.1"/>
</dbReference>
<feature type="chain" id="PRO_5034751758" evidence="3">
    <location>
        <begin position="27"/>
        <end position="224"/>
    </location>
</feature>
<accession>A0A8C4R6R0</accession>
<dbReference type="Proteomes" id="UP000694388">
    <property type="component" value="Unplaced"/>
</dbReference>
<evidence type="ECO:0000256" key="3">
    <source>
        <dbReference type="SAM" id="SignalP"/>
    </source>
</evidence>
<protein>
    <submittedName>
        <fullName evidence="4">Uncharacterized protein</fullName>
    </submittedName>
</protein>
<keyword evidence="5" id="KW-1185">Reference proteome</keyword>
<dbReference type="SUPFAM" id="SSF54403">
    <property type="entry name" value="Cystatin/monellin"/>
    <property type="match status" value="1"/>
</dbReference>
<dbReference type="GeneTree" id="ENSGT01140000285973"/>
<dbReference type="GO" id="GO:0004866">
    <property type="term" value="F:endopeptidase inhibitor activity"/>
    <property type="evidence" value="ECO:0007669"/>
    <property type="project" value="TreeGrafter"/>
</dbReference>
<keyword evidence="2" id="KW-0325">Glycoprotein</keyword>
<dbReference type="Gene3D" id="3.10.450.10">
    <property type="match status" value="1"/>
</dbReference>
<evidence type="ECO:0000256" key="2">
    <source>
        <dbReference type="ARBA" id="ARBA00023180"/>
    </source>
</evidence>
<name>A0A8C4R6R0_EPTBU</name>
<organism evidence="4 5">
    <name type="scientific">Eptatretus burgeri</name>
    <name type="common">Inshore hagfish</name>
    <dbReference type="NCBI Taxonomy" id="7764"/>
    <lineage>
        <taxon>Eukaryota</taxon>
        <taxon>Metazoa</taxon>
        <taxon>Chordata</taxon>
        <taxon>Craniata</taxon>
        <taxon>Vertebrata</taxon>
        <taxon>Cyclostomata</taxon>
        <taxon>Myxini</taxon>
        <taxon>Myxiniformes</taxon>
        <taxon>Myxinidae</taxon>
        <taxon>Eptatretinae</taxon>
        <taxon>Eptatretus</taxon>
    </lineage>
</organism>
<reference evidence="4" key="1">
    <citation type="submission" date="2025-08" db="UniProtKB">
        <authorList>
            <consortium name="Ensembl"/>
        </authorList>
    </citation>
    <scope>IDENTIFICATION</scope>
</reference>
<proteinExistence type="predicted"/>
<dbReference type="PANTHER" id="PTHR13814:SF16">
    <property type="entry name" value="CYSTATIN"/>
    <property type="match status" value="1"/>
</dbReference>
<feature type="signal peptide" evidence="3">
    <location>
        <begin position="1"/>
        <end position="26"/>
    </location>
</feature>
<keyword evidence="3" id="KW-0732">Signal</keyword>
<evidence type="ECO:0000256" key="1">
    <source>
        <dbReference type="ARBA" id="ARBA00023157"/>
    </source>
</evidence>
<dbReference type="InterPro" id="IPR046350">
    <property type="entry name" value="Cystatin_sf"/>
</dbReference>